<comment type="caution">
    <text evidence="3">The sequence shown here is derived from an EMBL/GenBank/DDBJ whole genome shotgun (WGS) entry which is preliminary data.</text>
</comment>
<dbReference type="SMART" id="SM00530">
    <property type="entry name" value="HTH_XRE"/>
    <property type="match status" value="1"/>
</dbReference>
<dbReference type="InterPro" id="IPR001387">
    <property type="entry name" value="Cro/C1-type_HTH"/>
</dbReference>
<evidence type="ECO:0000313" key="3">
    <source>
        <dbReference type="EMBL" id="MDP5182702.1"/>
    </source>
</evidence>
<keyword evidence="4" id="KW-1185">Reference proteome</keyword>
<gene>
    <name evidence="3" type="ORF">QOZ88_08615</name>
</gene>
<proteinExistence type="predicted"/>
<name>A0ABT9IAU6_9ACTN</name>
<dbReference type="RefSeq" id="WP_305999379.1">
    <property type="nucleotide sequence ID" value="NZ_JASNFN010000008.1"/>
</dbReference>
<dbReference type="InterPro" id="IPR010982">
    <property type="entry name" value="Lambda_DNA-bd_dom_sf"/>
</dbReference>
<accession>A0ABT9IAU6</accession>
<feature type="compositionally biased region" description="Low complexity" evidence="1">
    <location>
        <begin position="130"/>
        <end position="147"/>
    </location>
</feature>
<feature type="compositionally biased region" description="Basic and acidic residues" evidence="1">
    <location>
        <begin position="95"/>
        <end position="108"/>
    </location>
</feature>
<dbReference type="Proteomes" id="UP001233673">
    <property type="component" value="Unassembled WGS sequence"/>
</dbReference>
<dbReference type="EMBL" id="JASNFN010000008">
    <property type="protein sequence ID" value="MDP5182702.1"/>
    <property type="molecule type" value="Genomic_DNA"/>
</dbReference>
<evidence type="ECO:0000313" key="4">
    <source>
        <dbReference type="Proteomes" id="UP001233673"/>
    </source>
</evidence>
<reference evidence="4" key="1">
    <citation type="submission" date="2023-05" db="EMBL/GenBank/DDBJ databases">
        <title>Draft genome of Pseudofrankia sp. BMG5.37.</title>
        <authorList>
            <person name="Gtari M."/>
            <person name="Ghodhbane F."/>
            <person name="Sbissi I."/>
        </authorList>
    </citation>
    <scope>NUCLEOTIDE SEQUENCE [LARGE SCALE GENOMIC DNA]</scope>
    <source>
        <strain evidence="4">BMG 814</strain>
    </source>
</reference>
<sequence>MVRPPLSPEERERGRRLGALLREARGTRPPAEVAAASGVSLEALRKIESGRVPTPAFFTVAALAHSVGLPLDRLVALLAEPVDGPAPTAMRHRGRPDAVGRDPRRWSGDSRSLPTPAGQTPTAREHLVADRAVPPVVRPARAAGAHP</sequence>
<protein>
    <submittedName>
        <fullName evidence="3">Helix-turn-helix domain-containing protein</fullName>
    </submittedName>
</protein>
<dbReference type="Pfam" id="PF13560">
    <property type="entry name" value="HTH_31"/>
    <property type="match status" value="1"/>
</dbReference>
<feature type="region of interest" description="Disordered" evidence="1">
    <location>
        <begin position="83"/>
        <end position="147"/>
    </location>
</feature>
<feature type="domain" description="HTH cro/C1-type" evidence="2">
    <location>
        <begin position="31"/>
        <end position="74"/>
    </location>
</feature>
<dbReference type="SUPFAM" id="SSF47413">
    <property type="entry name" value="lambda repressor-like DNA-binding domains"/>
    <property type="match status" value="1"/>
</dbReference>
<evidence type="ECO:0000259" key="2">
    <source>
        <dbReference type="PROSITE" id="PS50943"/>
    </source>
</evidence>
<evidence type="ECO:0000256" key="1">
    <source>
        <dbReference type="SAM" id="MobiDB-lite"/>
    </source>
</evidence>
<dbReference type="CDD" id="cd00093">
    <property type="entry name" value="HTH_XRE"/>
    <property type="match status" value="1"/>
</dbReference>
<organism evidence="3 4">
    <name type="scientific">Blastococcus carthaginiensis</name>
    <dbReference type="NCBI Taxonomy" id="3050034"/>
    <lineage>
        <taxon>Bacteria</taxon>
        <taxon>Bacillati</taxon>
        <taxon>Actinomycetota</taxon>
        <taxon>Actinomycetes</taxon>
        <taxon>Geodermatophilales</taxon>
        <taxon>Geodermatophilaceae</taxon>
        <taxon>Blastococcus</taxon>
    </lineage>
</organism>
<feature type="compositionally biased region" description="Polar residues" evidence="1">
    <location>
        <begin position="109"/>
        <end position="122"/>
    </location>
</feature>
<dbReference type="Gene3D" id="1.10.260.40">
    <property type="entry name" value="lambda repressor-like DNA-binding domains"/>
    <property type="match status" value="1"/>
</dbReference>
<dbReference type="PROSITE" id="PS50943">
    <property type="entry name" value="HTH_CROC1"/>
    <property type="match status" value="1"/>
</dbReference>